<feature type="signal peptide" evidence="1">
    <location>
        <begin position="1"/>
        <end position="20"/>
    </location>
</feature>
<gene>
    <name evidence="3" type="ORF">SAMN05444858_103325</name>
</gene>
<dbReference type="InterPro" id="IPR011041">
    <property type="entry name" value="Quinoprot_gluc/sorb_DH_b-prop"/>
</dbReference>
<dbReference type="EMBL" id="FTNF01000003">
    <property type="protein sequence ID" value="SIQ63682.1"/>
    <property type="molecule type" value="Genomic_DNA"/>
</dbReference>
<evidence type="ECO:0000259" key="2">
    <source>
        <dbReference type="Pfam" id="PF13860"/>
    </source>
</evidence>
<evidence type="ECO:0000313" key="4">
    <source>
        <dbReference type="Proteomes" id="UP000186004"/>
    </source>
</evidence>
<dbReference type="STRING" id="1198245.SAMN05444858_103325"/>
<dbReference type="SUPFAM" id="SSF50952">
    <property type="entry name" value="Soluble quinoprotein glucose dehydrogenase"/>
    <property type="match status" value="1"/>
</dbReference>
<dbReference type="RefSeq" id="WP_139337904.1">
    <property type="nucleotide sequence ID" value="NZ_FTNF01000003.1"/>
</dbReference>
<reference evidence="3 4" key="1">
    <citation type="submission" date="2017-01" db="EMBL/GenBank/DDBJ databases">
        <authorList>
            <person name="Mah S.A."/>
            <person name="Swanson W.J."/>
            <person name="Moy G.W."/>
            <person name="Vacquier V.D."/>
        </authorList>
    </citation>
    <scope>NUCLEOTIDE SEQUENCE [LARGE SCALE GENOMIC DNA]</scope>
    <source>
        <strain evidence="3 4">DSM 45758</strain>
    </source>
</reference>
<proteinExistence type="predicted"/>
<dbReference type="Proteomes" id="UP000186004">
    <property type="component" value="Unassembled WGS sequence"/>
</dbReference>
<keyword evidence="4" id="KW-1185">Reference proteome</keyword>
<keyword evidence="1" id="KW-0732">Signal</keyword>
<evidence type="ECO:0000313" key="3">
    <source>
        <dbReference type="EMBL" id="SIQ63682.1"/>
    </source>
</evidence>
<dbReference type="Pfam" id="PF13860">
    <property type="entry name" value="FlgD_ig"/>
    <property type="match status" value="1"/>
</dbReference>
<name>A0A1N6UDJ2_9ACTN</name>
<feature type="chain" id="PRO_5038872068" evidence="1">
    <location>
        <begin position="21"/>
        <end position="759"/>
    </location>
</feature>
<evidence type="ECO:0000256" key="1">
    <source>
        <dbReference type="SAM" id="SignalP"/>
    </source>
</evidence>
<organism evidence="3 4">
    <name type="scientific">Micromonospora avicenniae</name>
    <dbReference type="NCBI Taxonomy" id="1198245"/>
    <lineage>
        <taxon>Bacteria</taxon>
        <taxon>Bacillati</taxon>
        <taxon>Actinomycetota</taxon>
        <taxon>Actinomycetes</taxon>
        <taxon>Micromonosporales</taxon>
        <taxon>Micromonosporaceae</taxon>
        <taxon>Micromonospora</taxon>
    </lineage>
</organism>
<protein>
    <submittedName>
        <fullName evidence="3">FlgD Ig-like domain-containing protein</fullName>
    </submittedName>
</protein>
<dbReference type="Gene3D" id="2.60.40.4070">
    <property type="match status" value="1"/>
</dbReference>
<feature type="domain" description="FlgD/Vpr Ig-like" evidence="2">
    <location>
        <begin position="668"/>
        <end position="735"/>
    </location>
</feature>
<dbReference type="InterPro" id="IPR025965">
    <property type="entry name" value="FlgD/Vpr_Ig-like"/>
</dbReference>
<accession>A0A1N6UDJ2</accession>
<sequence length="759" mass="80276">MASRLLVRAGIAAVAALALAGSLNPLVAGPAQAEPVAGEVVVPASISLLPQTELLTAGPSGFLRREPGRGHLWTSYTGLDTAVDTAGTDSSRVPEFGAGSDVVALYKAPRTVTLRDMTDGRSRTVTLPAGHSYVTSLGWTVVTRTESPAVTWRLLDTHEDGTFTQREVTGVPTGIEGWYTEAAPLGDPHGQIVQYRIGSTGRTGWLDADQARFVPLPYDWPGTGRAVLTATHLLWWQGGTVYIHSRDDLTAAPTTVPLTGEARLLGMVGETLVVARYDATLGSFSYLRPVWRIDAVALDGTTVKTLLARSQGLAMPTPTGGLLVPGGPTVEQWGVFLVEESGGATIRRIADSPLSEINAVEGLTYTQGRLNTLEYDPAREEHRLYTRDIGVAGTPTIGERAARGVADNGCAVPICVDLYDTGDGRTVVAGTGSGSAQQPHLLDPTQSLPGTRIVPTYTYQSVSAVSGRFAALWSSGGGATSVIDLDTRQLVYLTPAQVEAMWGTTAWLRDGNQAVVPVDVLTGQRGAPVWFGDGCLLQDVQAVGRWLLWLCVGATPRQGIYDTVNKTQLALDSGPEWLYAKLGDGFVVVPGGEDNQLKVVDFRSGSPTVRTADDLSPWDPWDVDPHTGVIAHLAADGSIHLVPSGVPVSPLVQIDATVATSLNVKNGGQWRPKWRLSKPAGSWTLEIKRQTTGVTVRTLTGGESRGLVTTAWSGTDRVGRQVENGTYTWTLTATPADGQGAALTRSGTVTVSGAFPSRG</sequence>
<dbReference type="OrthoDB" id="3275941at2"/>
<dbReference type="AlphaFoldDB" id="A0A1N6UDJ2"/>